<feature type="compositionally biased region" description="Low complexity" evidence="9">
    <location>
        <begin position="93"/>
        <end position="104"/>
    </location>
</feature>
<dbReference type="EMBL" id="JANBPU010000037">
    <property type="protein sequence ID" value="KAJ1918826.1"/>
    <property type="molecule type" value="Genomic_DNA"/>
</dbReference>
<dbReference type="SUPFAM" id="SSF48452">
    <property type="entry name" value="TPR-like"/>
    <property type="match status" value="1"/>
</dbReference>
<comment type="similarity">
    <text evidence="2">Belongs to the NCF2/NOXA1 family.</text>
</comment>
<protein>
    <recommendedName>
        <fullName evidence="10">PX domain-containing protein</fullName>
    </recommendedName>
</protein>
<evidence type="ECO:0000256" key="5">
    <source>
        <dbReference type="ARBA" id="ARBA00022737"/>
    </source>
</evidence>
<dbReference type="SUPFAM" id="SSF54277">
    <property type="entry name" value="CAD &amp; PB1 domains"/>
    <property type="match status" value="1"/>
</dbReference>
<feature type="compositionally biased region" description="Polar residues" evidence="9">
    <location>
        <begin position="900"/>
        <end position="935"/>
    </location>
</feature>
<dbReference type="InterPro" id="IPR019734">
    <property type="entry name" value="TPR_rpt"/>
</dbReference>
<dbReference type="SMART" id="SM00028">
    <property type="entry name" value="TPR"/>
    <property type="match status" value="3"/>
</dbReference>
<evidence type="ECO:0000256" key="1">
    <source>
        <dbReference type="ARBA" id="ARBA00004496"/>
    </source>
</evidence>
<feature type="compositionally biased region" description="Polar residues" evidence="9">
    <location>
        <begin position="862"/>
        <end position="879"/>
    </location>
</feature>
<feature type="coiled-coil region" evidence="8">
    <location>
        <begin position="478"/>
        <end position="505"/>
    </location>
</feature>
<dbReference type="Gene3D" id="3.30.1520.10">
    <property type="entry name" value="Phox-like domain"/>
    <property type="match status" value="1"/>
</dbReference>
<dbReference type="AlphaFoldDB" id="A0A9W8A5R7"/>
<evidence type="ECO:0000256" key="9">
    <source>
        <dbReference type="SAM" id="MobiDB-lite"/>
    </source>
</evidence>
<feature type="compositionally biased region" description="Acidic residues" evidence="9">
    <location>
        <begin position="672"/>
        <end position="684"/>
    </location>
</feature>
<feature type="region of interest" description="Disordered" evidence="9">
    <location>
        <begin position="214"/>
        <end position="252"/>
    </location>
</feature>
<evidence type="ECO:0000259" key="10">
    <source>
        <dbReference type="PROSITE" id="PS50195"/>
    </source>
</evidence>
<dbReference type="InterPro" id="IPR051864">
    <property type="entry name" value="NCF2_NOXA1"/>
</dbReference>
<keyword evidence="12" id="KW-1185">Reference proteome</keyword>
<dbReference type="GO" id="GO:0005737">
    <property type="term" value="C:cytoplasm"/>
    <property type="evidence" value="ECO:0007669"/>
    <property type="project" value="UniProtKB-SubCell"/>
</dbReference>
<feature type="region of interest" description="Disordered" evidence="9">
    <location>
        <begin position="862"/>
        <end position="978"/>
    </location>
</feature>
<keyword evidence="3" id="KW-0728">SH3 domain</keyword>
<dbReference type="PROSITE" id="PS50293">
    <property type="entry name" value="TPR_REGION"/>
    <property type="match status" value="1"/>
</dbReference>
<feature type="compositionally biased region" description="Basic and acidic residues" evidence="9">
    <location>
        <begin position="656"/>
        <end position="670"/>
    </location>
</feature>
<feature type="region of interest" description="Disordered" evidence="9">
    <location>
        <begin position="584"/>
        <end position="693"/>
    </location>
</feature>
<keyword evidence="6 7" id="KW-0802">TPR repeat</keyword>
<dbReference type="CDD" id="cd06093">
    <property type="entry name" value="PX_domain"/>
    <property type="match status" value="1"/>
</dbReference>
<dbReference type="Gene3D" id="1.25.40.10">
    <property type="entry name" value="Tetratricopeptide repeat domain"/>
    <property type="match status" value="1"/>
</dbReference>
<proteinExistence type="inferred from homology"/>
<keyword evidence="5" id="KW-0677">Repeat</keyword>
<comment type="subcellular location">
    <subcellularLocation>
        <location evidence="1">Cytoplasm</location>
    </subcellularLocation>
</comment>
<accession>A0A9W8A5R7</accession>
<dbReference type="GO" id="GO:0035091">
    <property type="term" value="F:phosphatidylinositol binding"/>
    <property type="evidence" value="ECO:0007669"/>
    <property type="project" value="InterPro"/>
</dbReference>
<evidence type="ECO:0000256" key="7">
    <source>
        <dbReference type="PROSITE-ProRule" id="PRU00339"/>
    </source>
</evidence>
<dbReference type="OrthoDB" id="9450131at2759"/>
<evidence type="ECO:0000256" key="8">
    <source>
        <dbReference type="SAM" id="Coils"/>
    </source>
</evidence>
<dbReference type="PANTHER" id="PTHR15175:SF0">
    <property type="entry name" value="SH3 DOMAIN-CONTAINING PROTEIN C23A1.17"/>
    <property type="match status" value="1"/>
</dbReference>
<dbReference type="Gene3D" id="3.10.20.90">
    <property type="entry name" value="Phosphatidylinositol 3-kinase Catalytic Subunit, Chain A, domain 1"/>
    <property type="match status" value="1"/>
</dbReference>
<evidence type="ECO:0000256" key="3">
    <source>
        <dbReference type="ARBA" id="ARBA00022443"/>
    </source>
</evidence>
<name>A0A9W8A5R7_9FUNG</name>
<feature type="compositionally biased region" description="Polar residues" evidence="9">
    <location>
        <begin position="621"/>
        <end position="636"/>
    </location>
</feature>
<keyword evidence="8" id="KW-0175">Coiled coil</keyword>
<feature type="region of interest" description="Disordered" evidence="9">
    <location>
        <begin position="90"/>
        <end position="115"/>
    </location>
</feature>
<organism evidence="11 12">
    <name type="scientific">Mycoemilia scoparia</name>
    <dbReference type="NCBI Taxonomy" id="417184"/>
    <lineage>
        <taxon>Eukaryota</taxon>
        <taxon>Fungi</taxon>
        <taxon>Fungi incertae sedis</taxon>
        <taxon>Zoopagomycota</taxon>
        <taxon>Kickxellomycotina</taxon>
        <taxon>Kickxellomycetes</taxon>
        <taxon>Kickxellales</taxon>
        <taxon>Kickxellaceae</taxon>
        <taxon>Mycoemilia</taxon>
    </lineage>
</organism>
<dbReference type="SMART" id="SM00312">
    <property type="entry name" value="PX"/>
    <property type="match status" value="1"/>
</dbReference>
<dbReference type="InterPro" id="IPR001683">
    <property type="entry name" value="PX_dom"/>
</dbReference>
<feature type="region of interest" description="Disordered" evidence="9">
    <location>
        <begin position="791"/>
        <end position="848"/>
    </location>
</feature>
<feature type="domain" description="PX" evidence="10">
    <location>
        <begin position="249"/>
        <end position="372"/>
    </location>
</feature>
<dbReference type="InterPro" id="IPR011990">
    <property type="entry name" value="TPR-like_helical_dom_sf"/>
</dbReference>
<dbReference type="Pfam" id="PF00787">
    <property type="entry name" value="PX"/>
    <property type="match status" value="1"/>
</dbReference>
<dbReference type="PROSITE" id="PS50195">
    <property type="entry name" value="PX"/>
    <property type="match status" value="1"/>
</dbReference>
<evidence type="ECO:0000313" key="11">
    <source>
        <dbReference type="EMBL" id="KAJ1918826.1"/>
    </source>
</evidence>
<evidence type="ECO:0000256" key="6">
    <source>
        <dbReference type="ARBA" id="ARBA00022803"/>
    </source>
</evidence>
<feature type="repeat" description="TPR" evidence="7">
    <location>
        <begin position="384"/>
        <end position="417"/>
    </location>
</feature>
<dbReference type="FunFam" id="1.25.40.10:FF:000017">
    <property type="entry name" value="NADPH oxidase regulator NoxR"/>
    <property type="match status" value="1"/>
</dbReference>
<evidence type="ECO:0000256" key="4">
    <source>
        <dbReference type="ARBA" id="ARBA00022490"/>
    </source>
</evidence>
<feature type="compositionally biased region" description="Polar residues" evidence="9">
    <location>
        <begin position="824"/>
        <end position="848"/>
    </location>
</feature>
<dbReference type="PANTHER" id="PTHR15175">
    <property type="entry name" value="NEUTROPHIL CYTOSOLIC FACTOR 2, NEUTROPHIL NADPH OXIDASE FACTOR 2"/>
    <property type="match status" value="1"/>
</dbReference>
<dbReference type="Proteomes" id="UP001150538">
    <property type="component" value="Unassembled WGS sequence"/>
</dbReference>
<sequence length="1092" mass="123288">MSTDTDIEQAISKLAVLSVEISSKQQSSDILLKILDNLDSRIETELEPLEEIDSDINYIDNATQCLKARKKTRLLYNRIVSYKEHTNICNGGTATTAAPKATKTSNGDTEPDPETQLQEIKDKLKKVVDNIPKRYYSDSMRRLSEGAFTIRPEVAQESPKKLDKKRQHRSIDNFIDEVLSRTLAVDSDSDSEASMASVQQRAYKLRAGYVGGVPDSLPASPRSTESPHHHQHPAFDPSFEDSFSGDRPPITDVRIKGHETIGKGINTHTIYLVHVTWLNRATTKIRRRYNEFVLLRETLVTKFKEFRRSIPPLPPKRVVGNFDEEFLQEREDGLQYFLRVVSRHQVLGTSKAEELELWVKAVDAFDNAEYDLAITNLNIMDNSAKKFFNLGIVHARNSNTAEAVKNYTEAVKLDPYLAVAYFQRGVVRMILENNYEALEDFDEALRCLRGNKFIDYTQLGLEYKMYSCEIYYNRALCHFCLNEEKEALEDLNKALQEKETTEERHEWIQKAISSSGMDCPLFCVPRGVLYRPDMSKVKNATKVNYLGSAKVIADVKPDDPKPQQNSGLKRSQTLNLFATGRLKNPLGHSVSMREAPRHRRQISAGAMAGSHSGPRSISPLLPTTQSSVSLGRSATTARPGKVVKFTSEIETINPEENNKDVHQNSERLGEDIPSDSENDAEDENPEPHDEVYGQEQNNGISEEANALVQPPPSQIPVQNKPDPLEIIRIGLQRRATQRKELQRANTIQQNMASDRGLNVDSEAVYGKRNETGLRRTNTERIMAQNRDYQQPEYTDNTGYNENSNGLDYNDNTYDQPHDHGIGQDFTNSHDIVDNTPYNDISQNSESHTNVPTHLTQTYQQLNQSSHSVGSNSTTQTGSISRIPRETSPYNPTQMHYPVYSQPTSNMDIYNQSVTTSGRHSPAESQTHNNTYQPSPMMTPPMSYDDGPAESPNSPAYLQPQGSSSVGNQTPLSSSSIQRHLTTKRLTKIKLHIFNSNREKKNNLMVLIKQSDEFDRLFEAVTKKLTTMLRNQGTEISTKDFTLGYYDDEGEQVTMTDEDDWQIAKACAGGDISCPETNIVSDIKLWAQLRQEL</sequence>
<reference evidence="11" key="1">
    <citation type="submission" date="2022-07" db="EMBL/GenBank/DDBJ databases">
        <title>Phylogenomic reconstructions and comparative analyses of Kickxellomycotina fungi.</title>
        <authorList>
            <person name="Reynolds N.K."/>
            <person name="Stajich J.E."/>
            <person name="Barry K."/>
            <person name="Grigoriev I.V."/>
            <person name="Crous P."/>
            <person name="Smith M.E."/>
        </authorList>
    </citation>
    <scope>NUCLEOTIDE SEQUENCE</scope>
    <source>
        <strain evidence="11">NBRC 100468</strain>
    </source>
</reference>
<gene>
    <name evidence="11" type="ORF">H4219_002365</name>
</gene>
<feature type="compositionally biased region" description="Polar residues" evidence="9">
    <location>
        <begin position="950"/>
        <end position="978"/>
    </location>
</feature>
<keyword evidence="4" id="KW-0963">Cytoplasm</keyword>
<evidence type="ECO:0000256" key="2">
    <source>
        <dbReference type="ARBA" id="ARBA00008051"/>
    </source>
</evidence>
<evidence type="ECO:0000313" key="12">
    <source>
        <dbReference type="Proteomes" id="UP001150538"/>
    </source>
</evidence>
<dbReference type="InterPro" id="IPR036871">
    <property type="entry name" value="PX_dom_sf"/>
</dbReference>
<comment type="caution">
    <text evidence="11">The sequence shown here is derived from an EMBL/GenBank/DDBJ whole genome shotgun (WGS) entry which is preliminary data.</text>
</comment>
<dbReference type="PROSITE" id="PS50005">
    <property type="entry name" value="TPR"/>
    <property type="match status" value="1"/>
</dbReference>
<feature type="compositionally biased region" description="Polar residues" evidence="9">
    <location>
        <begin position="791"/>
        <end position="814"/>
    </location>
</feature>
<dbReference type="SUPFAM" id="SSF64268">
    <property type="entry name" value="PX domain"/>
    <property type="match status" value="1"/>
</dbReference>